<comment type="caution">
    <text evidence="9">The sequence shown here is derived from an EMBL/GenBank/DDBJ whole genome shotgun (WGS) entry which is preliminary data.</text>
</comment>
<feature type="domain" description="FAD-binding PCMH-type" evidence="8">
    <location>
        <begin position="33"/>
        <end position="211"/>
    </location>
</feature>
<dbReference type="RefSeq" id="WP_011901538.1">
    <property type="nucleotide sequence ID" value="NZ_JAAVJF010000004.1"/>
</dbReference>
<evidence type="ECO:0000313" key="10">
    <source>
        <dbReference type="Proteomes" id="UP000554766"/>
    </source>
</evidence>
<dbReference type="OMA" id="YNEDWMR"/>
<protein>
    <recommendedName>
        <fullName evidence="7">D-lactate dehydrogenase (cytochrome)</fullName>
        <ecNumber evidence="7">1.1.2.4</ecNumber>
    </recommendedName>
</protein>
<evidence type="ECO:0000256" key="4">
    <source>
        <dbReference type="ARBA" id="ARBA00022827"/>
    </source>
</evidence>
<dbReference type="PANTHER" id="PTHR11748">
    <property type="entry name" value="D-LACTATE DEHYDROGENASE"/>
    <property type="match status" value="1"/>
</dbReference>
<dbReference type="Pfam" id="PF01565">
    <property type="entry name" value="FAD_binding_4"/>
    <property type="match status" value="1"/>
</dbReference>
<dbReference type="GeneID" id="5056299"/>
<dbReference type="FunFam" id="3.30.70.2740:FF:000001">
    <property type="entry name" value="D-lactate dehydrogenase mitochondrial"/>
    <property type="match status" value="1"/>
</dbReference>
<evidence type="ECO:0000256" key="3">
    <source>
        <dbReference type="ARBA" id="ARBA00022630"/>
    </source>
</evidence>
<name>A0A7L4PBG0_9CREN</name>
<dbReference type="GO" id="GO:0071949">
    <property type="term" value="F:FAD binding"/>
    <property type="evidence" value="ECO:0007669"/>
    <property type="project" value="InterPro"/>
</dbReference>
<dbReference type="InterPro" id="IPR016171">
    <property type="entry name" value="Vanillyl_alc_oxidase_C-sub2"/>
</dbReference>
<accession>A0A7L4PBG0</accession>
<dbReference type="EC" id="1.1.2.4" evidence="7"/>
<dbReference type="Gene3D" id="3.30.465.10">
    <property type="match status" value="1"/>
</dbReference>
<comment type="cofactor">
    <cofactor evidence="1">
        <name>FAD</name>
        <dbReference type="ChEBI" id="CHEBI:57692"/>
    </cofactor>
</comment>
<keyword evidence="5" id="KW-0809">Transit peptide</keyword>
<dbReference type="InterPro" id="IPR006094">
    <property type="entry name" value="Oxid_FAD_bind_N"/>
</dbReference>
<evidence type="ECO:0000256" key="5">
    <source>
        <dbReference type="ARBA" id="ARBA00022946"/>
    </source>
</evidence>
<dbReference type="Gene3D" id="3.30.70.2740">
    <property type="match status" value="1"/>
</dbReference>
<sequence>MDVGFLRKTFGDRFVEDSSVAALYVHDASFVEGESNVLGVVFPETEGEVVELVRWAIKHKVPLFPQGSATSLSGNAAATARGLVVSFERMTKVEIDPGDGVAVVGPGVRIEELNVELARYGFFFPVDPGSVRSATIGGAIANGAGGMRGAKYGTIKDWVLGLRVVTGRGDVLKVGCKTFKCRNGYDLVRLFVGSEGTLGLITEAVLKLAPVPESAVAVLAYYDDVEPLVEDVVRVRASRIWPLFAEFLDAPTAAVVGLEERDTLFLGVDVNTGAEERVLKRLQSIVRGRVASVAVGWSEAMKLLEPRRRLYSAQVHLAQRGGGVLVIEDVAVPISKLPDAVRGLKKLAEKYGVPLLLGGHVGDGNLHPATWFRKEEGPGKAEKFIREMAELVVGLGGTVSAEHGVGTLKKDLIALELGDAVLTYMRELKKVFDPYNILNPGKIA</sequence>
<proteinExistence type="inferred from homology"/>
<keyword evidence="10" id="KW-1185">Reference proteome</keyword>
<dbReference type="Pfam" id="PF02913">
    <property type="entry name" value="FAD-oxidase_C"/>
    <property type="match status" value="1"/>
</dbReference>
<evidence type="ECO:0000259" key="8">
    <source>
        <dbReference type="PROSITE" id="PS51387"/>
    </source>
</evidence>
<organism evidence="9 10">
    <name type="scientific">Pyrobaculum arsenaticum</name>
    <dbReference type="NCBI Taxonomy" id="121277"/>
    <lineage>
        <taxon>Archaea</taxon>
        <taxon>Thermoproteota</taxon>
        <taxon>Thermoprotei</taxon>
        <taxon>Thermoproteales</taxon>
        <taxon>Thermoproteaceae</taxon>
        <taxon>Pyrobaculum</taxon>
    </lineage>
</organism>
<dbReference type="GO" id="GO:1903457">
    <property type="term" value="P:lactate catabolic process"/>
    <property type="evidence" value="ECO:0007669"/>
    <property type="project" value="TreeGrafter"/>
</dbReference>
<evidence type="ECO:0000256" key="1">
    <source>
        <dbReference type="ARBA" id="ARBA00001974"/>
    </source>
</evidence>
<dbReference type="PANTHER" id="PTHR11748:SF111">
    <property type="entry name" value="D-LACTATE DEHYDROGENASE, MITOCHONDRIAL-RELATED"/>
    <property type="match status" value="1"/>
</dbReference>
<dbReference type="InterPro" id="IPR016169">
    <property type="entry name" value="FAD-bd_PCMH_sub2"/>
</dbReference>
<keyword evidence="4" id="KW-0274">FAD</keyword>
<dbReference type="GO" id="GO:0008720">
    <property type="term" value="F:D-lactate dehydrogenase (NAD+) activity"/>
    <property type="evidence" value="ECO:0007669"/>
    <property type="project" value="TreeGrafter"/>
</dbReference>
<dbReference type="SUPFAM" id="SSF56176">
    <property type="entry name" value="FAD-binding/transporter-associated domain-like"/>
    <property type="match status" value="1"/>
</dbReference>
<comment type="similarity">
    <text evidence="2">Belongs to the FAD-binding oxidoreductase/transferase type 4 family.</text>
</comment>
<reference evidence="9 10" key="1">
    <citation type="journal article" date="2020" name="Nat. Commun.">
        <title>The structures of two archaeal type IV pili illuminate evolutionary relationships.</title>
        <authorList>
            <person name="Wang F."/>
            <person name="Baquero D.P."/>
            <person name="Su Z."/>
            <person name="Beltran L.C."/>
            <person name="Prangishvili D."/>
            <person name="Krupovic M."/>
            <person name="Egelman E.H."/>
        </authorList>
    </citation>
    <scope>NUCLEOTIDE SEQUENCE [LARGE SCALE GENOMIC DNA]</scope>
    <source>
        <strain evidence="9 10">2GA</strain>
    </source>
</reference>
<evidence type="ECO:0000313" key="9">
    <source>
        <dbReference type="EMBL" id="NYR15954.1"/>
    </source>
</evidence>
<dbReference type="Gene3D" id="1.10.45.10">
    <property type="entry name" value="Vanillyl-alcohol Oxidase, Chain A, domain 4"/>
    <property type="match status" value="1"/>
</dbReference>
<gene>
    <name evidence="9" type="ORF">HC235_08430</name>
</gene>
<evidence type="ECO:0000256" key="6">
    <source>
        <dbReference type="ARBA" id="ARBA00023002"/>
    </source>
</evidence>
<dbReference type="GO" id="GO:0004458">
    <property type="term" value="F:D-lactate dehydrogenase (cytochrome) activity"/>
    <property type="evidence" value="ECO:0007669"/>
    <property type="project" value="UniProtKB-EC"/>
</dbReference>
<dbReference type="AlphaFoldDB" id="A0A7L4PBG0"/>
<keyword evidence="3" id="KW-0285">Flavoprotein</keyword>
<evidence type="ECO:0000256" key="2">
    <source>
        <dbReference type="ARBA" id="ARBA00008000"/>
    </source>
</evidence>
<dbReference type="InterPro" id="IPR016164">
    <property type="entry name" value="FAD-linked_Oxase-like_C"/>
</dbReference>
<dbReference type="FunFam" id="1.10.45.10:FF:000001">
    <property type="entry name" value="D-lactate dehydrogenase mitochondrial"/>
    <property type="match status" value="1"/>
</dbReference>
<dbReference type="Proteomes" id="UP000554766">
    <property type="component" value="Unassembled WGS sequence"/>
</dbReference>
<dbReference type="EMBL" id="JAAVJF010000004">
    <property type="protein sequence ID" value="NYR15954.1"/>
    <property type="molecule type" value="Genomic_DNA"/>
</dbReference>
<keyword evidence="6" id="KW-0560">Oxidoreductase</keyword>
<evidence type="ECO:0000256" key="7">
    <source>
        <dbReference type="ARBA" id="ARBA00038897"/>
    </source>
</evidence>
<dbReference type="PROSITE" id="PS51387">
    <property type="entry name" value="FAD_PCMH"/>
    <property type="match status" value="1"/>
</dbReference>
<dbReference type="InterPro" id="IPR016166">
    <property type="entry name" value="FAD-bd_PCMH"/>
</dbReference>
<dbReference type="InterPro" id="IPR004113">
    <property type="entry name" value="FAD-bd_oxidored_4_C"/>
</dbReference>
<dbReference type="InterPro" id="IPR036318">
    <property type="entry name" value="FAD-bd_PCMH-like_sf"/>
</dbReference>
<dbReference type="SUPFAM" id="SSF55103">
    <property type="entry name" value="FAD-linked oxidases, C-terminal domain"/>
    <property type="match status" value="1"/>
</dbReference>